<dbReference type="OrthoDB" id="10010588at2"/>
<evidence type="ECO:0000256" key="1">
    <source>
        <dbReference type="SAM" id="Phobius"/>
    </source>
</evidence>
<dbReference type="RefSeq" id="WP_074686681.1">
    <property type="nucleotide sequence ID" value="NZ_FNNF01000023.1"/>
</dbReference>
<keyword evidence="1" id="KW-0472">Membrane</keyword>
<feature type="transmembrane region" description="Helical" evidence="1">
    <location>
        <begin position="44"/>
        <end position="63"/>
    </location>
</feature>
<keyword evidence="1" id="KW-0812">Transmembrane</keyword>
<evidence type="ECO:0000313" key="3">
    <source>
        <dbReference type="Proteomes" id="UP000182429"/>
    </source>
</evidence>
<dbReference type="Proteomes" id="UP000182429">
    <property type="component" value="Unassembled WGS sequence"/>
</dbReference>
<protein>
    <submittedName>
        <fullName evidence="2">Uncharacterized protein</fullName>
    </submittedName>
</protein>
<evidence type="ECO:0000313" key="2">
    <source>
        <dbReference type="EMBL" id="SDW57717.1"/>
    </source>
</evidence>
<sequence length="97" mass="11350">MLETLLKKRDFPLIVFLGYPQTILDVISLIVFFIHYYVSLVLKAPSFVSLLFLIYFIVVYYIIKNNTDNKKYRISLDLAKSGSVFCVISFLFKIIIK</sequence>
<dbReference type="AlphaFoldDB" id="A0A1H2UNN2"/>
<reference evidence="2 3" key="1">
    <citation type="submission" date="2016-10" db="EMBL/GenBank/DDBJ databases">
        <authorList>
            <person name="de Groot N.N."/>
        </authorList>
    </citation>
    <scope>NUCLEOTIDE SEQUENCE [LARGE SCALE GENOMIC DNA]</scope>
    <source>
        <strain evidence="2 3">S3b</strain>
    </source>
</reference>
<accession>A0A1H2UNN2</accession>
<organism evidence="2 3">
    <name type="scientific">Kandleria vitulina</name>
    <dbReference type="NCBI Taxonomy" id="1630"/>
    <lineage>
        <taxon>Bacteria</taxon>
        <taxon>Bacillati</taxon>
        <taxon>Bacillota</taxon>
        <taxon>Erysipelotrichia</taxon>
        <taxon>Erysipelotrichales</taxon>
        <taxon>Coprobacillaceae</taxon>
        <taxon>Kandleria</taxon>
    </lineage>
</organism>
<dbReference type="EMBL" id="FNNF01000023">
    <property type="protein sequence ID" value="SDW57717.1"/>
    <property type="molecule type" value="Genomic_DNA"/>
</dbReference>
<proteinExistence type="predicted"/>
<keyword evidence="1" id="KW-1133">Transmembrane helix</keyword>
<name>A0A1H2UNN2_9FIRM</name>
<gene>
    <name evidence="2" type="ORF">SAMN04487759_12312</name>
</gene>
<feature type="transmembrane region" description="Helical" evidence="1">
    <location>
        <begin position="12"/>
        <end position="38"/>
    </location>
</feature>